<dbReference type="Gene3D" id="2.40.160.20">
    <property type="match status" value="1"/>
</dbReference>
<accession>A0ABW8NMW9</accession>
<protein>
    <submittedName>
        <fullName evidence="4">Acyloxyacyl hydrolase</fullName>
    </submittedName>
</protein>
<keyword evidence="1 2" id="KW-0732">Signal</keyword>
<comment type="caution">
    <text evidence="4">The sequence shown here is derived from an EMBL/GenBank/DDBJ whole genome shotgun (WGS) entry which is preliminary data.</text>
</comment>
<keyword evidence="4" id="KW-0378">Hydrolase</keyword>
<dbReference type="Proteomes" id="UP001620597">
    <property type="component" value="Unassembled WGS sequence"/>
</dbReference>
<dbReference type="GO" id="GO:0016787">
    <property type="term" value="F:hydrolase activity"/>
    <property type="evidence" value="ECO:0007669"/>
    <property type="project" value="UniProtKB-KW"/>
</dbReference>
<feature type="domain" description="Outer membrane protein beta-barrel" evidence="3">
    <location>
        <begin position="13"/>
        <end position="174"/>
    </location>
</feature>
<evidence type="ECO:0000256" key="2">
    <source>
        <dbReference type="SAM" id="SignalP"/>
    </source>
</evidence>
<gene>
    <name evidence="4" type="ORF">WG929_16125</name>
</gene>
<dbReference type="InterPro" id="IPR027385">
    <property type="entry name" value="Beta-barrel_OMP"/>
</dbReference>
<organism evidence="4 5">
    <name type="scientific">Oceanobacter antarcticus</name>
    <dbReference type="NCBI Taxonomy" id="3133425"/>
    <lineage>
        <taxon>Bacteria</taxon>
        <taxon>Pseudomonadati</taxon>
        <taxon>Pseudomonadota</taxon>
        <taxon>Gammaproteobacteria</taxon>
        <taxon>Oceanospirillales</taxon>
        <taxon>Oceanospirillaceae</taxon>
        <taxon>Oceanobacter</taxon>
    </lineage>
</organism>
<dbReference type="SUPFAM" id="SSF56925">
    <property type="entry name" value="OMPA-like"/>
    <property type="match status" value="1"/>
</dbReference>
<dbReference type="EMBL" id="JBBKTX010000022">
    <property type="protein sequence ID" value="MFK4753940.1"/>
    <property type="molecule type" value="Genomic_DNA"/>
</dbReference>
<evidence type="ECO:0000313" key="4">
    <source>
        <dbReference type="EMBL" id="MFK4753940.1"/>
    </source>
</evidence>
<evidence type="ECO:0000313" key="5">
    <source>
        <dbReference type="Proteomes" id="UP001620597"/>
    </source>
</evidence>
<feature type="chain" id="PRO_5046245404" evidence="2">
    <location>
        <begin position="24"/>
        <end position="193"/>
    </location>
</feature>
<keyword evidence="5" id="KW-1185">Reference proteome</keyword>
<proteinExistence type="predicted"/>
<dbReference type="Pfam" id="PF13505">
    <property type="entry name" value="OMP_b-brl"/>
    <property type="match status" value="1"/>
</dbReference>
<dbReference type="InterPro" id="IPR011250">
    <property type="entry name" value="OMP/PagP_B-barrel"/>
</dbReference>
<evidence type="ECO:0000259" key="3">
    <source>
        <dbReference type="Pfam" id="PF13505"/>
    </source>
</evidence>
<evidence type="ECO:0000256" key="1">
    <source>
        <dbReference type="ARBA" id="ARBA00022729"/>
    </source>
</evidence>
<reference evidence="4 5" key="1">
    <citation type="submission" date="2024-03" db="EMBL/GenBank/DDBJ databases">
        <title>High-quality draft genome sequence of Oceanobacter sp. wDCs-4.</title>
        <authorList>
            <person name="Dong C."/>
        </authorList>
    </citation>
    <scope>NUCLEOTIDE SEQUENCE [LARGE SCALE GENOMIC DNA]</scope>
    <source>
        <strain evidence="5">wDCs-4</strain>
    </source>
</reference>
<sequence>MMSKIFAKSLLPLMVASSSSVMAGQFYIGAGMAGLAGSGEEEYTQGSTSTTYDYSYSNASIRLGYQWSYANRLELSIGSIDVEYDENYEDETYSGFDVDYYFVWGESIKPYLMVGLGSYTFEDSAQYFSDNDDLSGLAFNFGGGVIWQFHEHLDVELGYKFKSISWQDATDGYNTYETQSTHSGIDAAVHVLF</sequence>
<dbReference type="RefSeq" id="WP_416206918.1">
    <property type="nucleotide sequence ID" value="NZ_JBBKTX010000022.1"/>
</dbReference>
<name>A0ABW8NMW9_9GAMM</name>
<feature type="signal peptide" evidence="2">
    <location>
        <begin position="1"/>
        <end position="23"/>
    </location>
</feature>